<name>A0ABZ2XJZ0_9RHOO</name>
<evidence type="ECO:0000313" key="2">
    <source>
        <dbReference type="EMBL" id="WZJ22677.1"/>
    </source>
</evidence>
<dbReference type="InterPro" id="IPR013976">
    <property type="entry name" value="HDOD"/>
</dbReference>
<dbReference type="PANTHER" id="PTHR33525">
    <property type="match status" value="1"/>
</dbReference>
<gene>
    <name evidence="2" type="ORF">AADV58_05925</name>
</gene>
<proteinExistence type="predicted"/>
<dbReference type="InterPro" id="IPR052340">
    <property type="entry name" value="RNase_Y/CdgJ"/>
</dbReference>
<dbReference type="Gene3D" id="1.10.3210.10">
    <property type="entry name" value="Hypothetical protein af1432"/>
    <property type="match status" value="1"/>
</dbReference>
<dbReference type="SUPFAM" id="SSF109604">
    <property type="entry name" value="HD-domain/PDEase-like"/>
    <property type="match status" value="1"/>
</dbReference>
<organism evidence="2 3">
    <name type="scientific">Azonexus hydrophilus</name>
    <dbReference type="NCBI Taxonomy" id="418702"/>
    <lineage>
        <taxon>Bacteria</taxon>
        <taxon>Pseudomonadati</taxon>
        <taxon>Pseudomonadota</taxon>
        <taxon>Betaproteobacteria</taxon>
        <taxon>Rhodocyclales</taxon>
        <taxon>Azonexaceae</taxon>
        <taxon>Azonexus</taxon>
    </lineage>
</organism>
<sequence length="386" mass="41915">MTSQVHTFIHPLLDPVDACGGYLVELSANGSENHQATEYIVRHSLLDAFDHRHPWFVPAAPLDSASPARLIATFHTCPSAQPDPLESGLRQSKRKLALALAANGKLPASGAWEHLLITLSQARTLPSFTLQGLSARTMIVATGVQNHSDRDWAHGHACTLCTGEYLMTRAALGKKADTTRQKMLQLIALIAQDADTAELDQIFRQETKLSYSLLRLVNSAAIAPRTPITSFAQAINLLGRRQLERWLQLLIYADPENDHHPNPLLYKAAIRGRLMELLSVELSPAPDLPNLADGAFMIGSFSLLDVLLNMPMAEILQQLPLASTVNAALAHHGGTAGKLLLALEAADRRNLPVATGILDELGIDPARFVDAQMQALSWAGRIHPAA</sequence>
<dbReference type="PANTHER" id="PTHR33525:SF4">
    <property type="entry name" value="CYCLIC DI-GMP PHOSPHODIESTERASE CDGJ"/>
    <property type="match status" value="1"/>
</dbReference>
<dbReference type="PROSITE" id="PS51833">
    <property type="entry name" value="HDOD"/>
    <property type="match status" value="1"/>
</dbReference>
<keyword evidence="3" id="KW-1185">Reference proteome</keyword>
<accession>A0ABZ2XJZ0</accession>
<reference evidence="2 3" key="1">
    <citation type="submission" date="2024-04" db="EMBL/GenBank/DDBJ databases">
        <title>Dissimilatory iodate-reducing microorganisms contribute to the enrichment of iodine in groundwater.</title>
        <authorList>
            <person name="Jiang Z."/>
        </authorList>
    </citation>
    <scope>NUCLEOTIDE SEQUENCE [LARGE SCALE GENOMIC DNA]</scope>
    <source>
        <strain evidence="2 3">NCP973</strain>
    </source>
</reference>
<dbReference type="Pfam" id="PF08668">
    <property type="entry name" value="HDOD"/>
    <property type="match status" value="1"/>
</dbReference>
<evidence type="ECO:0000259" key="1">
    <source>
        <dbReference type="PROSITE" id="PS51833"/>
    </source>
</evidence>
<evidence type="ECO:0000313" key="3">
    <source>
        <dbReference type="Proteomes" id="UP001479520"/>
    </source>
</evidence>
<dbReference type="EMBL" id="CP151406">
    <property type="protein sequence ID" value="WZJ22677.1"/>
    <property type="molecule type" value="Genomic_DNA"/>
</dbReference>
<feature type="domain" description="HDOD" evidence="1">
    <location>
        <begin position="176"/>
        <end position="367"/>
    </location>
</feature>
<dbReference type="RefSeq" id="WP_341744306.1">
    <property type="nucleotide sequence ID" value="NZ_CP151406.1"/>
</dbReference>
<protein>
    <submittedName>
        <fullName evidence="2">HDOD domain-containing protein</fullName>
    </submittedName>
</protein>
<dbReference type="Proteomes" id="UP001479520">
    <property type="component" value="Chromosome"/>
</dbReference>